<dbReference type="GO" id="GO:0005524">
    <property type="term" value="F:ATP binding"/>
    <property type="evidence" value="ECO:0007669"/>
    <property type="project" value="UniProtKB-KW"/>
</dbReference>
<dbReference type="CDD" id="cd10170">
    <property type="entry name" value="ASKHA_NBD_HSP70"/>
    <property type="match status" value="1"/>
</dbReference>
<dbReference type="Pfam" id="PF00012">
    <property type="entry name" value="HSP70"/>
    <property type="match status" value="1"/>
</dbReference>
<dbReference type="InterPro" id="IPR013126">
    <property type="entry name" value="Hsp_70_fam"/>
</dbReference>
<sequence length="735" mass="81115">MDLMSSRFRNFSFGTKRNKHSASPVPPAQATAASPSSLVPSTNGSAVPKSPPSGHSSSSTSLPMNPQQQQGTTLGRPPSYSGYGRPTSPMPPGGHQQQQQQQQQTQQLAHHPGAINPNVQFNNPQSVQGVGAPPGYPMQPGQMQSMGQPQYGLRNSSVSEVEGAGRSKAQLIVGIDFGTTFSGVAYAFATNNEAREDIITEWPGAGTHTKQKIPTVLYYDQYQKVVGWGPDIADALAPTGYPKHGVQKVEWFKLQLMLSGNTYIDPINLPPLPPGKSEIDVAADYLFKLRQAMRNQLQKTLGEVFTREERNIRYYLTVPAIWNDAGKAATRSAAIQAGFLRDENDNRLTLVSEPEAAALFCAKSGLLNLKVGDAILIVDCGGGTVDLIAYEVEEEQPFSVAECTAGSGDSCGSTALNRNFSNILRAKIRKMKLPDGSRTAGKVYAKCIMDFENRIKADFRNNGSKWAVDVGIEADFPDAGIEEGYMTFTNEEILQCFEPVVNRILELVRNQIIAIQAQSRSLQNVLVVGGFGASEYLFQQIKLHVPPQYQSKVVRPMDSVAAIVKGAVTAGITERVITHRVARRHYLMATLQPFKEGYHPEQYRVPSLDGRDRCKYTRQIFVQKGERVKIGEPVKVSFFRQVAPGATLMYEDILYACDEDVCPEYTKDPRIKEVVTLTSDLSRKNLETDFERMDTPQGTFYRVYFDIYLTLDGSEFSAELVCQGEVMGRCRAKFR</sequence>
<evidence type="ECO:0000256" key="2">
    <source>
        <dbReference type="ARBA" id="ARBA00022840"/>
    </source>
</evidence>
<gene>
    <name evidence="4" type="ORF">ASPZODRAFT_128683</name>
</gene>
<evidence type="ECO:0000256" key="1">
    <source>
        <dbReference type="ARBA" id="ARBA00022741"/>
    </source>
</evidence>
<dbReference type="AlphaFoldDB" id="A0A1L9SSI3"/>
<keyword evidence="2" id="KW-0067">ATP-binding</keyword>
<dbReference type="Gene3D" id="3.30.420.40">
    <property type="match status" value="2"/>
</dbReference>
<proteinExistence type="predicted"/>
<dbReference type="VEuPathDB" id="FungiDB:ASPZODRAFT_128683"/>
<feature type="compositionally biased region" description="Polar residues" evidence="3">
    <location>
        <begin position="117"/>
        <end position="128"/>
    </location>
</feature>
<feature type="compositionally biased region" description="Low complexity" evidence="3">
    <location>
        <begin position="96"/>
        <end position="107"/>
    </location>
</feature>
<dbReference type="RefSeq" id="XP_022584584.1">
    <property type="nucleotide sequence ID" value="XM_022722088.1"/>
</dbReference>
<dbReference type="InterPro" id="IPR043129">
    <property type="entry name" value="ATPase_NBD"/>
</dbReference>
<reference evidence="5" key="1">
    <citation type="journal article" date="2017" name="Genome Biol.">
        <title>Comparative genomics reveals high biological diversity and specific adaptations in the industrially and medically important fungal genus Aspergillus.</title>
        <authorList>
            <person name="de Vries R.P."/>
            <person name="Riley R."/>
            <person name="Wiebenga A."/>
            <person name="Aguilar-Osorio G."/>
            <person name="Amillis S."/>
            <person name="Uchima C.A."/>
            <person name="Anderluh G."/>
            <person name="Asadollahi M."/>
            <person name="Askin M."/>
            <person name="Barry K."/>
            <person name="Battaglia E."/>
            <person name="Bayram O."/>
            <person name="Benocci T."/>
            <person name="Braus-Stromeyer S.A."/>
            <person name="Caldana C."/>
            <person name="Canovas D."/>
            <person name="Cerqueira G.C."/>
            <person name="Chen F."/>
            <person name="Chen W."/>
            <person name="Choi C."/>
            <person name="Clum A."/>
            <person name="Dos Santos R.A."/>
            <person name="Damasio A.R."/>
            <person name="Diallinas G."/>
            <person name="Emri T."/>
            <person name="Fekete E."/>
            <person name="Flipphi M."/>
            <person name="Freyberg S."/>
            <person name="Gallo A."/>
            <person name="Gournas C."/>
            <person name="Habgood R."/>
            <person name="Hainaut M."/>
            <person name="Harispe M.L."/>
            <person name="Henrissat B."/>
            <person name="Hilden K.S."/>
            <person name="Hope R."/>
            <person name="Hossain A."/>
            <person name="Karabika E."/>
            <person name="Karaffa L."/>
            <person name="Karanyi Z."/>
            <person name="Krasevec N."/>
            <person name="Kuo A."/>
            <person name="Kusch H."/>
            <person name="LaButti K."/>
            <person name="Lagendijk E.L."/>
            <person name="Lapidus A."/>
            <person name="Levasseur A."/>
            <person name="Lindquist E."/>
            <person name="Lipzen A."/>
            <person name="Logrieco A.F."/>
            <person name="MacCabe A."/>
            <person name="Maekelae M.R."/>
            <person name="Malavazi I."/>
            <person name="Melin P."/>
            <person name="Meyer V."/>
            <person name="Mielnichuk N."/>
            <person name="Miskei M."/>
            <person name="Molnar A.P."/>
            <person name="Mule G."/>
            <person name="Ngan C.Y."/>
            <person name="Orejas M."/>
            <person name="Orosz E."/>
            <person name="Ouedraogo J.P."/>
            <person name="Overkamp K.M."/>
            <person name="Park H.-S."/>
            <person name="Perrone G."/>
            <person name="Piumi F."/>
            <person name="Punt P.J."/>
            <person name="Ram A.F."/>
            <person name="Ramon A."/>
            <person name="Rauscher S."/>
            <person name="Record E."/>
            <person name="Riano-Pachon D.M."/>
            <person name="Robert V."/>
            <person name="Roehrig J."/>
            <person name="Ruller R."/>
            <person name="Salamov A."/>
            <person name="Salih N.S."/>
            <person name="Samson R.A."/>
            <person name="Sandor E."/>
            <person name="Sanguinetti M."/>
            <person name="Schuetze T."/>
            <person name="Sepcic K."/>
            <person name="Shelest E."/>
            <person name="Sherlock G."/>
            <person name="Sophianopoulou V."/>
            <person name="Squina F.M."/>
            <person name="Sun H."/>
            <person name="Susca A."/>
            <person name="Todd R.B."/>
            <person name="Tsang A."/>
            <person name="Unkles S.E."/>
            <person name="van de Wiele N."/>
            <person name="van Rossen-Uffink D."/>
            <person name="Oliveira J.V."/>
            <person name="Vesth T.C."/>
            <person name="Visser J."/>
            <person name="Yu J.-H."/>
            <person name="Zhou M."/>
            <person name="Andersen M.R."/>
            <person name="Archer D.B."/>
            <person name="Baker S.E."/>
            <person name="Benoit I."/>
            <person name="Brakhage A.A."/>
            <person name="Braus G.H."/>
            <person name="Fischer R."/>
            <person name="Frisvad J.C."/>
            <person name="Goldman G.H."/>
            <person name="Houbraken J."/>
            <person name="Oakley B."/>
            <person name="Pocsi I."/>
            <person name="Scazzocchio C."/>
            <person name="Seiboth B."/>
            <person name="vanKuyk P.A."/>
            <person name="Wortman J."/>
            <person name="Dyer P.S."/>
            <person name="Grigoriev I.V."/>
        </authorList>
    </citation>
    <scope>NUCLEOTIDE SEQUENCE [LARGE SCALE GENOMIC DNA]</scope>
    <source>
        <strain evidence="5">CBS 506.65</strain>
    </source>
</reference>
<dbReference type="Gene3D" id="3.90.640.10">
    <property type="entry name" value="Actin, Chain A, domain 4"/>
    <property type="match status" value="1"/>
</dbReference>
<organism evidence="4 5">
    <name type="scientific">Penicilliopsis zonata CBS 506.65</name>
    <dbReference type="NCBI Taxonomy" id="1073090"/>
    <lineage>
        <taxon>Eukaryota</taxon>
        <taxon>Fungi</taxon>
        <taxon>Dikarya</taxon>
        <taxon>Ascomycota</taxon>
        <taxon>Pezizomycotina</taxon>
        <taxon>Eurotiomycetes</taxon>
        <taxon>Eurotiomycetidae</taxon>
        <taxon>Eurotiales</taxon>
        <taxon>Aspergillaceae</taxon>
        <taxon>Penicilliopsis</taxon>
    </lineage>
</organism>
<feature type="region of interest" description="Disordered" evidence="3">
    <location>
        <begin position="1"/>
        <end position="159"/>
    </location>
</feature>
<feature type="compositionally biased region" description="Low complexity" evidence="3">
    <location>
        <begin position="138"/>
        <end position="152"/>
    </location>
</feature>
<dbReference type="PRINTS" id="PR00301">
    <property type="entry name" value="HEATSHOCK70"/>
</dbReference>
<dbReference type="GO" id="GO:0140662">
    <property type="term" value="F:ATP-dependent protein folding chaperone"/>
    <property type="evidence" value="ECO:0007669"/>
    <property type="project" value="InterPro"/>
</dbReference>
<name>A0A1L9SSI3_9EURO</name>
<dbReference type="GeneID" id="34608553"/>
<feature type="compositionally biased region" description="Low complexity" evidence="3">
    <location>
        <begin position="28"/>
        <end position="37"/>
    </location>
</feature>
<keyword evidence="5" id="KW-1185">Reference proteome</keyword>
<keyword evidence="1" id="KW-0547">Nucleotide-binding</keyword>
<dbReference type="STRING" id="1073090.A0A1L9SSI3"/>
<dbReference type="EMBL" id="KV878337">
    <property type="protein sequence ID" value="OJJ50074.1"/>
    <property type="molecule type" value="Genomic_DNA"/>
</dbReference>
<dbReference type="Proteomes" id="UP000184188">
    <property type="component" value="Unassembled WGS sequence"/>
</dbReference>
<feature type="compositionally biased region" description="Polar residues" evidence="3">
    <location>
        <begin position="64"/>
        <end position="73"/>
    </location>
</feature>
<dbReference type="SUPFAM" id="SSF53067">
    <property type="entry name" value="Actin-like ATPase domain"/>
    <property type="match status" value="2"/>
</dbReference>
<dbReference type="OrthoDB" id="2963168at2759"/>
<dbReference type="PANTHER" id="PTHR14187">
    <property type="entry name" value="ALPHA KINASE/ELONGATION FACTOR 2 KINASE"/>
    <property type="match status" value="1"/>
</dbReference>
<dbReference type="PANTHER" id="PTHR14187:SF79">
    <property type="entry name" value="HSP70 FAMILY PROTEIN (AFU_ORTHOLOGUE AFUA_1G15200)"/>
    <property type="match status" value="1"/>
</dbReference>
<protein>
    <submittedName>
        <fullName evidence="4">Uncharacterized protein</fullName>
    </submittedName>
</protein>
<accession>A0A1L9SSI3</accession>
<evidence type="ECO:0000313" key="4">
    <source>
        <dbReference type="EMBL" id="OJJ50074.1"/>
    </source>
</evidence>
<feature type="compositionally biased region" description="Low complexity" evidence="3">
    <location>
        <begin position="52"/>
        <end position="63"/>
    </location>
</feature>
<evidence type="ECO:0000256" key="3">
    <source>
        <dbReference type="SAM" id="MobiDB-lite"/>
    </source>
</evidence>
<evidence type="ECO:0000313" key="5">
    <source>
        <dbReference type="Proteomes" id="UP000184188"/>
    </source>
</evidence>